<evidence type="ECO:0000256" key="1">
    <source>
        <dbReference type="ARBA" id="ARBA00004123"/>
    </source>
</evidence>
<evidence type="ECO:0000256" key="3">
    <source>
        <dbReference type="ARBA" id="ARBA00023242"/>
    </source>
</evidence>
<dbReference type="GO" id="GO:0070628">
    <property type="term" value="F:proteasome binding"/>
    <property type="evidence" value="ECO:0007669"/>
    <property type="project" value="TreeGrafter"/>
</dbReference>
<dbReference type="FunFam" id="1.20.58.1590:FF:000002">
    <property type="entry name" value="Uncharacterized protein, isoform A"/>
    <property type="match status" value="1"/>
</dbReference>
<dbReference type="GO" id="GO:0071630">
    <property type="term" value="P:nuclear protein quality control by the ubiquitin-proteasome system"/>
    <property type="evidence" value="ECO:0007669"/>
    <property type="project" value="InterPro"/>
</dbReference>
<evidence type="ECO:0008006" key="6">
    <source>
        <dbReference type="Google" id="ProtNLM"/>
    </source>
</evidence>
<dbReference type="InterPro" id="IPR038422">
    <property type="entry name" value="Cut8/Sts1_sf"/>
</dbReference>
<proteinExistence type="inferred from homology"/>
<keyword evidence="3" id="KW-0539">Nucleus</keyword>
<organism evidence="5">
    <name type="scientific">Graphocephala atropunctata</name>
    <dbReference type="NCBI Taxonomy" id="36148"/>
    <lineage>
        <taxon>Eukaryota</taxon>
        <taxon>Metazoa</taxon>
        <taxon>Ecdysozoa</taxon>
        <taxon>Arthropoda</taxon>
        <taxon>Hexapoda</taxon>
        <taxon>Insecta</taxon>
        <taxon>Pterygota</taxon>
        <taxon>Neoptera</taxon>
        <taxon>Paraneoptera</taxon>
        <taxon>Hemiptera</taxon>
        <taxon>Auchenorrhyncha</taxon>
        <taxon>Membracoidea</taxon>
        <taxon>Cicadellidae</taxon>
        <taxon>Cicadellinae</taxon>
        <taxon>Cicadellini</taxon>
        <taxon>Graphocephala</taxon>
    </lineage>
</organism>
<evidence type="ECO:0000256" key="2">
    <source>
        <dbReference type="ARBA" id="ARBA00006199"/>
    </source>
</evidence>
<dbReference type="EMBL" id="GEBQ01001999">
    <property type="protein sequence ID" value="JAT37978.1"/>
    <property type="molecule type" value="Transcribed_RNA"/>
</dbReference>
<dbReference type="Gene3D" id="1.20.58.1590">
    <property type="entry name" value="Tethering factor for nuclear proteasome Cut8/Sts1"/>
    <property type="match status" value="1"/>
</dbReference>
<comment type="similarity">
    <text evidence="2">Belongs to the cut8/STS1 family.</text>
</comment>
<dbReference type="GO" id="GO:0031965">
    <property type="term" value="C:nuclear membrane"/>
    <property type="evidence" value="ECO:0007669"/>
    <property type="project" value="TreeGrafter"/>
</dbReference>
<evidence type="ECO:0000256" key="4">
    <source>
        <dbReference type="SAM" id="MobiDB-lite"/>
    </source>
</evidence>
<sequence length="341" mass="38973">METPPHDTLHVRRSTRSALAEIPARIGAMSFSDNVTPVTRAHNMFNGQTNLMNIPASYISPSPSPDELIIQQRGRRKMPVTWSPDIDYRKRESAPAPRERTPVKLSPNKSQIVLRSTPRKRLLLNDPKDLCLSPEKRKTSSPNAKKLRFERPAELNSPLESALKSLTPDQLIGIIQNIVTKHSELEEEIKQSLPVPDLSPLEERLNELKRNIYKSLPSSRLTSKTDSPAYSRAAIHVLSFKKCVLEQGRQLVESQQWHAVLEYIQLAWSYVRATPLWDNPPHNAARRQCFKSLAAQCMMALRQGYFSPDLCEELYNKMESYTSESEDFQTVLKFLDTLRKT</sequence>
<accession>A0A1B6MPU1</accession>
<feature type="region of interest" description="Disordered" evidence="4">
    <location>
        <begin position="82"/>
        <end position="107"/>
    </location>
</feature>
<name>A0A1B6MPU1_9HEMI</name>
<gene>
    <name evidence="5" type="ORF">g.6644</name>
</gene>
<evidence type="ECO:0000313" key="5">
    <source>
        <dbReference type="EMBL" id="JAT37978.1"/>
    </source>
</evidence>
<dbReference type="AlphaFoldDB" id="A0A1B6MPU1"/>
<dbReference type="GO" id="GO:0031144">
    <property type="term" value="P:proteasome localization"/>
    <property type="evidence" value="ECO:0007669"/>
    <property type="project" value="InterPro"/>
</dbReference>
<protein>
    <recommendedName>
        <fullName evidence="6">Tethering factor for nuclear proteasome STS1</fullName>
    </recommendedName>
</protein>
<reference evidence="5" key="1">
    <citation type="submission" date="2015-11" db="EMBL/GenBank/DDBJ databases">
        <title>De novo transcriptome assembly of four potential Pierce s Disease insect vectors from Arizona vineyards.</title>
        <authorList>
            <person name="Tassone E.E."/>
        </authorList>
    </citation>
    <scope>NUCLEOTIDE SEQUENCE</scope>
</reference>
<dbReference type="PANTHER" id="PTHR28032">
    <property type="entry name" value="FI02826P"/>
    <property type="match status" value="1"/>
</dbReference>
<comment type="subcellular location">
    <subcellularLocation>
        <location evidence="1">Nucleus</location>
    </subcellularLocation>
</comment>
<dbReference type="PANTHER" id="PTHR28032:SF1">
    <property type="entry name" value="FI02826P"/>
    <property type="match status" value="1"/>
</dbReference>
<dbReference type="InterPro" id="IPR013868">
    <property type="entry name" value="Cut8/Sts1_fam"/>
</dbReference>
<dbReference type="Pfam" id="PF08559">
    <property type="entry name" value="Cut8"/>
    <property type="match status" value="1"/>
</dbReference>
<feature type="compositionally biased region" description="Basic and acidic residues" evidence="4">
    <location>
        <begin position="86"/>
        <end position="102"/>
    </location>
</feature>